<keyword evidence="2" id="KW-1185">Reference proteome</keyword>
<gene>
    <name evidence="1" type="ORF">AB0K40_38195</name>
</gene>
<evidence type="ECO:0000313" key="2">
    <source>
        <dbReference type="Proteomes" id="UP001552427"/>
    </source>
</evidence>
<reference evidence="1 2" key="1">
    <citation type="submission" date="2024-06" db="EMBL/GenBank/DDBJ databases">
        <title>The Natural Products Discovery Center: Release of the First 8490 Sequenced Strains for Exploring Actinobacteria Biosynthetic Diversity.</title>
        <authorList>
            <person name="Kalkreuter E."/>
            <person name="Kautsar S.A."/>
            <person name="Yang D."/>
            <person name="Bader C.D."/>
            <person name="Teijaro C.N."/>
            <person name="Fluegel L."/>
            <person name="Davis C.M."/>
            <person name="Simpson J.R."/>
            <person name="Lauterbach L."/>
            <person name="Steele A.D."/>
            <person name="Gui C."/>
            <person name="Meng S."/>
            <person name="Li G."/>
            <person name="Viehrig K."/>
            <person name="Ye F."/>
            <person name="Su P."/>
            <person name="Kiefer A.F."/>
            <person name="Nichols A."/>
            <person name="Cepeda A.J."/>
            <person name="Yan W."/>
            <person name="Fan B."/>
            <person name="Jiang Y."/>
            <person name="Adhikari A."/>
            <person name="Zheng C.-J."/>
            <person name="Schuster L."/>
            <person name="Cowan T.M."/>
            <person name="Smanski M.J."/>
            <person name="Chevrette M.G."/>
            <person name="De Carvalho L.P.S."/>
            <person name="Shen B."/>
        </authorList>
    </citation>
    <scope>NUCLEOTIDE SEQUENCE [LARGE SCALE GENOMIC DNA]</scope>
    <source>
        <strain evidence="1 2">NPDC049574</strain>
    </source>
</reference>
<proteinExistence type="predicted"/>
<dbReference type="EMBL" id="JBFARM010000013">
    <property type="protein sequence ID" value="MEV4291370.1"/>
    <property type="molecule type" value="Genomic_DNA"/>
</dbReference>
<name>A0ABV3HGW9_9ACTN</name>
<dbReference type="Proteomes" id="UP001552427">
    <property type="component" value="Unassembled WGS sequence"/>
</dbReference>
<organism evidence="1 2">
    <name type="scientific">Nonomuraea bangladeshensis</name>
    <dbReference type="NCBI Taxonomy" id="404385"/>
    <lineage>
        <taxon>Bacteria</taxon>
        <taxon>Bacillati</taxon>
        <taxon>Actinomycetota</taxon>
        <taxon>Actinomycetes</taxon>
        <taxon>Streptosporangiales</taxon>
        <taxon>Streptosporangiaceae</taxon>
        <taxon>Nonomuraea</taxon>
    </lineage>
</organism>
<evidence type="ECO:0000313" key="1">
    <source>
        <dbReference type="EMBL" id="MEV4291370.1"/>
    </source>
</evidence>
<accession>A0ABV3HGW9</accession>
<sequence length="40" mass="4442">MTVEAVDGTFRITRAAQVIAGVARTTTKPIARFKVRKPQR</sequence>
<dbReference type="RefSeq" id="WP_364459768.1">
    <property type="nucleotide sequence ID" value="NZ_JBFARM010000013.1"/>
</dbReference>
<protein>
    <submittedName>
        <fullName evidence="1">Uncharacterized protein</fullName>
    </submittedName>
</protein>
<comment type="caution">
    <text evidence="1">The sequence shown here is derived from an EMBL/GenBank/DDBJ whole genome shotgun (WGS) entry which is preliminary data.</text>
</comment>